<dbReference type="Gene3D" id="3.90.550.10">
    <property type="entry name" value="Spore Coat Polysaccharide Biosynthesis Protein SpsA, Chain A"/>
    <property type="match status" value="1"/>
</dbReference>
<sequence>MNLPEISIIVPCYNQAEYLDECLQSVLNQTFQNWECIIVNDGSPDNTEEKAEKWAQKDARFKYLNKENGGLSSARNAGIEIAKGEWILPLDSDDKIGNKYLELASHEFNHNYTLIYCKAEFFGEMEGPWELRKYSYADLLLKNHIFCSAFYKKEDWIKANGYDSAFIYGMEDWDFWLSILNPNSQVLQLNYNGFYYRRKEESMDILLYESQRKILFSSTLVYTKHLTKYLPLNKNPISNFNLQLQNVKNIDRIKNEVNKNYLTKLLYKFIEKLNS</sequence>
<dbReference type="InterPro" id="IPR029044">
    <property type="entry name" value="Nucleotide-diphossugar_trans"/>
</dbReference>
<keyword evidence="3" id="KW-1185">Reference proteome</keyword>
<dbReference type="Proteomes" id="UP000610746">
    <property type="component" value="Unassembled WGS sequence"/>
</dbReference>
<protein>
    <submittedName>
        <fullName evidence="2">Glycosyltransferase involved in cell wall biosynthesis</fullName>
    </submittedName>
</protein>
<dbReference type="SUPFAM" id="SSF53448">
    <property type="entry name" value="Nucleotide-diphospho-sugar transferases"/>
    <property type="match status" value="1"/>
</dbReference>
<dbReference type="AlphaFoldDB" id="A0A8J8K857"/>
<dbReference type="Pfam" id="PF00535">
    <property type="entry name" value="Glycos_transf_2"/>
    <property type="match status" value="1"/>
</dbReference>
<dbReference type="InterPro" id="IPR050834">
    <property type="entry name" value="Glycosyltransf_2"/>
</dbReference>
<evidence type="ECO:0000259" key="1">
    <source>
        <dbReference type="Pfam" id="PF00535"/>
    </source>
</evidence>
<proteinExistence type="predicted"/>
<feature type="domain" description="Glycosyltransferase 2-like" evidence="1">
    <location>
        <begin position="7"/>
        <end position="149"/>
    </location>
</feature>
<gene>
    <name evidence="2" type="ORF">HNQ03_001751</name>
</gene>
<accession>A0A8J8K857</accession>
<dbReference type="InterPro" id="IPR001173">
    <property type="entry name" value="Glyco_trans_2-like"/>
</dbReference>
<organism evidence="2 3">
    <name type="scientific">Frigoriflavimonas asaccharolytica</name>
    <dbReference type="NCBI Taxonomy" id="2735899"/>
    <lineage>
        <taxon>Bacteria</taxon>
        <taxon>Pseudomonadati</taxon>
        <taxon>Bacteroidota</taxon>
        <taxon>Flavobacteriia</taxon>
        <taxon>Flavobacteriales</taxon>
        <taxon>Weeksellaceae</taxon>
        <taxon>Frigoriflavimonas</taxon>
    </lineage>
</organism>
<dbReference type="PANTHER" id="PTHR43685:SF2">
    <property type="entry name" value="GLYCOSYLTRANSFERASE 2-LIKE DOMAIN-CONTAINING PROTEIN"/>
    <property type="match status" value="1"/>
</dbReference>
<evidence type="ECO:0000313" key="2">
    <source>
        <dbReference type="EMBL" id="NRS92673.1"/>
    </source>
</evidence>
<reference evidence="2" key="1">
    <citation type="submission" date="2020-05" db="EMBL/GenBank/DDBJ databases">
        <title>Genomic Encyclopedia of Type Strains, Phase IV (KMG-V): Genome sequencing to study the core and pangenomes of soil and plant-associated prokaryotes.</title>
        <authorList>
            <person name="Whitman W."/>
        </authorList>
    </citation>
    <scope>NUCLEOTIDE SEQUENCE</scope>
    <source>
        <strain evidence="2">16F</strain>
    </source>
</reference>
<dbReference type="PANTHER" id="PTHR43685">
    <property type="entry name" value="GLYCOSYLTRANSFERASE"/>
    <property type="match status" value="1"/>
</dbReference>
<evidence type="ECO:0000313" key="3">
    <source>
        <dbReference type="Proteomes" id="UP000610746"/>
    </source>
</evidence>
<dbReference type="CDD" id="cd00761">
    <property type="entry name" value="Glyco_tranf_GTA_type"/>
    <property type="match status" value="1"/>
</dbReference>
<dbReference type="RefSeq" id="WP_226927467.1">
    <property type="nucleotide sequence ID" value="NZ_JABSNO010000011.1"/>
</dbReference>
<name>A0A8J8K857_9FLAO</name>
<dbReference type="EMBL" id="JABSNO010000011">
    <property type="protein sequence ID" value="NRS92673.1"/>
    <property type="molecule type" value="Genomic_DNA"/>
</dbReference>
<comment type="caution">
    <text evidence="2">The sequence shown here is derived from an EMBL/GenBank/DDBJ whole genome shotgun (WGS) entry which is preliminary data.</text>
</comment>